<dbReference type="PANTHER" id="PTHR43399">
    <property type="entry name" value="SUBTILISIN-RELATED"/>
    <property type="match status" value="1"/>
</dbReference>
<dbReference type="InterPro" id="IPR022398">
    <property type="entry name" value="Peptidase_S8_His-AS"/>
</dbReference>
<dbReference type="AlphaFoldDB" id="A0A2W1LEX4"/>
<dbReference type="EMBL" id="QKRB01000010">
    <property type="protein sequence ID" value="PZD97636.1"/>
    <property type="molecule type" value="Genomic_DNA"/>
</dbReference>
<reference evidence="11 12" key="1">
    <citation type="submission" date="2018-06" db="EMBL/GenBank/DDBJ databases">
        <title>Paenibacillus imtechensis sp. nov.</title>
        <authorList>
            <person name="Pinnaka A.K."/>
            <person name="Singh H."/>
            <person name="Kaur M."/>
        </authorList>
    </citation>
    <scope>NUCLEOTIDE SEQUENCE [LARGE SCALE GENOMIC DNA]</scope>
    <source>
        <strain evidence="11 12">SMB1</strain>
    </source>
</reference>
<dbReference type="PROSITE" id="PS51892">
    <property type="entry name" value="SUBTILASE"/>
    <property type="match status" value="1"/>
</dbReference>
<evidence type="ECO:0000259" key="10">
    <source>
        <dbReference type="Pfam" id="PF22148"/>
    </source>
</evidence>
<evidence type="ECO:0000256" key="1">
    <source>
        <dbReference type="ARBA" id="ARBA00004613"/>
    </source>
</evidence>
<dbReference type="CDD" id="cd07484">
    <property type="entry name" value="Peptidases_S8_Thermitase_like"/>
    <property type="match status" value="1"/>
</dbReference>
<evidence type="ECO:0000313" key="11">
    <source>
        <dbReference type="EMBL" id="PZD97636.1"/>
    </source>
</evidence>
<feature type="active site" description="Charge relay system" evidence="7">
    <location>
        <position position="144"/>
    </location>
</feature>
<evidence type="ECO:0000256" key="8">
    <source>
        <dbReference type="RuleBase" id="RU003355"/>
    </source>
</evidence>
<keyword evidence="3" id="KW-0964">Secreted</keyword>
<feature type="domain" description="Fervidolysin-like N-terminal prodomain" evidence="10">
    <location>
        <begin position="33"/>
        <end position="99"/>
    </location>
</feature>
<dbReference type="PANTHER" id="PTHR43399:SF4">
    <property type="entry name" value="CELL WALL-ASSOCIATED PROTEASE"/>
    <property type="match status" value="1"/>
</dbReference>
<accession>A0A2W1LEX4</accession>
<comment type="similarity">
    <text evidence="2 7 8">Belongs to the peptidase S8 family.</text>
</comment>
<sequence length="393" mass="41848">MWLLAAGIALAALAVGLLYRYLDWKADRRWAPHEPGQVIVSFEDGVTDDERERMIRMAGCTVMDSNVHLGTYTLKSSRKMRKVLEHFNSMQGIHYAEPNFLYQATLMPDDPFFPEYQYGPQVIQAPEAWNVTVSRPEVVIAILDTGVQAGHPDLAPKLAAGYNFVENNDMPTDRNGHGTHVAGIAAAATDNGLGIAGIAPATRLLPVKVLGDNGTGNLNQVANGIVYAVNRGAQIINLSLGSSASAVTLQNAVRFAADRGVLLVGAAGNNGVSVPNYPAAYAEVLAVASTTEQDVRSSFSNYGLWVDVAAPGDRILSTYLGGNYAYLSGTSMAAPHVSGVAALLVAQGRNQAQARAAIQQTADPVPGTGEWWVYGRVNAARAVRFQAAEAQKE</sequence>
<organism evidence="11 12">
    <name type="scientific">Paenibacillus sambharensis</name>
    <dbReference type="NCBI Taxonomy" id="1803190"/>
    <lineage>
        <taxon>Bacteria</taxon>
        <taxon>Bacillati</taxon>
        <taxon>Bacillota</taxon>
        <taxon>Bacilli</taxon>
        <taxon>Bacillales</taxon>
        <taxon>Paenibacillaceae</taxon>
        <taxon>Paenibacillus</taxon>
    </lineage>
</organism>
<dbReference type="InterPro" id="IPR051048">
    <property type="entry name" value="Peptidase_S8/S53_subtilisin"/>
</dbReference>
<dbReference type="OrthoDB" id="9798386at2"/>
<gene>
    <name evidence="11" type="ORF">DNH61_01840</name>
</gene>
<dbReference type="InterPro" id="IPR054399">
    <property type="entry name" value="Fervidolysin-like_N_prodom"/>
</dbReference>
<dbReference type="PRINTS" id="PR00723">
    <property type="entry name" value="SUBTILISIN"/>
</dbReference>
<dbReference type="InterPro" id="IPR036852">
    <property type="entry name" value="Peptidase_S8/S53_dom_sf"/>
</dbReference>
<dbReference type="InterPro" id="IPR000209">
    <property type="entry name" value="Peptidase_S8/S53_dom"/>
</dbReference>
<feature type="active site" description="Charge relay system" evidence="7">
    <location>
        <position position="331"/>
    </location>
</feature>
<dbReference type="InterPro" id="IPR023827">
    <property type="entry name" value="Peptidase_S8_Asp-AS"/>
</dbReference>
<dbReference type="InterPro" id="IPR034084">
    <property type="entry name" value="Thermitase-like_dom"/>
</dbReference>
<evidence type="ECO:0000256" key="5">
    <source>
        <dbReference type="ARBA" id="ARBA00022801"/>
    </source>
</evidence>
<dbReference type="Pfam" id="PF00082">
    <property type="entry name" value="Peptidase_S8"/>
    <property type="match status" value="1"/>
</dbReference>
<dbReference type="GO" id="GO:0005576">
    <property type="term" value="C:extracellular region"/>
    <property type="evidence" value="ECO:0007669"/>
    <property type="project" value="UniProtKB-SubCell"/>
</dbReference>
<dbReference type="PROSITE" id="PS00137">
    <property type="entry name" value="SUBTILASE_HIS"/>
    <property type="match status" value="1"/>
</dbReference>
<keyword evidence="5 7" id="KW-0378">Hydrolase</keyword>
<dbReference type="Proteomes" id="UP000249522">
    <property type="component" value="Unassembled WGS sequence"/>
</dbReference>
<comment type="caution">
    <text evidence="11">The sequence shown here is derived from an EMBL/GenBank/DDBJ whole genome shotgun (WGS) entry which is preliminary data.</text>
</comment>
<dbReference type="InterPro" id="IPR023828">
    <property type="entry name" value="Peptidase_S8_Ser-AS"/>
</dbReference>
<feature type="domain" description="Peptidase S8/S53" evidence="9">
    <location>
        <begin position="137"/>
        <end position="364"/>
    </location>
</feature>
<dbReference type="GO" id="GO:0004252">
    <property type="term" value="F:serine-type endopeptidase activity"/>
    <property type="evidence" value="ECO:0007669"/>
    <property type="project" value="UniProtKB-UniRule"/>
</dbReference>
<evidence type="ECO:0000313" key="12">
    <source>
        <dbReference type="Proteomes" id="UP000249522"/>
    </source>
</evidence>
<dbReference type="PROSITE" id="PS00136">
    <property type="entry name" value="SUBTILASE_ASP"/>
    <property type="match status" value="1"/>
</dbReference>
<keyword evidence="12" id="KW-1185">Reference proteome</keyword>
<evidence type="ECO:0000256" key="6">
    <source>
        <dbReference type="ARBA" id="ARBA00022825"/>
    </source>
</evidence>
<dbReference type="SUPFAM" id="SSF52743">
    <property type="entry name" value="Subtilisin-like"/>
    <property type="match status" value="1"/>
</dbReference>
<comment type="subcellular location">
    <subcellularLocation>
        <location evidence="1">Secreted</location>
    </subcellularLocation>
</comment>
<dbReference type="InterPro" id="IPR015500">
    <property type="entry name" value="Peptidase_S8_subtilisin-rel"/>
</dbReference>
<evidence type="ECO:0000256" key="3">
    <source>
        <dbReference type="ARBA" id="ARBA00022525"/>
    </source>
</evidence>
<dbReference type="Pfam" id="PF22148">
    <property type="entry name" value="Fervidolysin_NPro-like"/>
    <property type="match status" value="1"/>
</dbReference>
<keyword evidence="6 7" id="KW-0720">Serine protease</keyword>
<evidence type="ECO:0000256" key="2">
    <source>
        <dbReference type="ARBA" id="ARBA00011073"/>
    </source>
</evidence>
<dbReference type="Gene3D" id="3.40.50.200">
    <property type="entry name" value="Peptidase S8/S53 domain"/>
    <property type="match status" value="1"/>
</dbReference>
<evidence type="ECO:0000256" key="4">
    <source>
        <dbReference type="ARBA" id="ARBA00022670"/>
    </source>
</evidence>
<dbReference type="GO" id="GO:0006508">
    <property type="term" value="P:proteolysis"/>
    <property type="evidence" value="ECO:0007669"/>
    <property type="project" value="UniProtKB-KW"/>
</dbReference>
<feature type="active site" description="Charge relay system" evidence="7">
    <location>
        <position position="177"/>
    </location>
</feature>
<keyword evidence="4 7" id="KW-0645">Protease</keyword>
<evidence type="ECO:0000256" key="7">
    <source>
        <dbReference type="PROSITE-ProRule" id="PRU01240"/>
    </source>
</evidence>
<dbReference type="RefSeq" id="WP_111144997.1">
    <property type="nucleotide sequence ID" value="NZ_QKRB01000010.1"/>
</dbReference>
<proteinExistence type="inferred from homology"/>
<evidence type="ECO:0000259" key="9">
    <source>
        <dbReference type="Pfam" id="PF00082"/>
    </source>
</evidence>
<name>A0A2W1LEX4_9BACL</name>
<protein>
    <submittedName>
        <fullName evidence="11">Peptidase S8</fullName>
    </submittedName>
</protein>
<dbReference type="PROSITE" id="PS00138">
    <property type="entry name" value="SUBTILASE_SER"/>
    <property type="match status" value="1"/>
</dbReference>